<comment type="similarity">
    <text evidence="1">Belongs to the 'GDXG' lipolytic enzyme family.</text>
</comment>
<dbReference type="PANTHER" id="PTHR48081">
    <property type="entry name" value="AB HYDROLASE SUPERFAMILY PROTEIN C4A8.06C"/>
    <property type="match status" value="1"/>
</dbReference>
<protein>
    <recommendedName>
        <fullName evidence="4">BD-FAE-like domain-containing protein</fullName>
    </recommendedName>
</protein>
<dbReference type="AlphaFoldDB" id="A0A917GID5"/>
<keyword evidence="2" id="KW-0378">Hydrolase</keyword>
<evidence type="ECO:0000313" key="6">
    <source>
        <dbReference type="Proteomes" id="UP000638848"/>
    </source>
</evidence>
<dbReference type="PROSITE" id="PS51318">
    <property type="entry name" value="TAT"/>
    <property type="match status" value="1"/>
</dbReference>
<evidence type="ECO:0000256" key="2">
    <source>
        <dbReference type="ARBA" id="ARBA00022801"/>
    </source>
</evidence>
<dbReference type="SUPFAM" id="SSF53474">
    <property type="entry name" value="alpha/beta-Hydrolases"/>
    <property type="match status" value="1"/>
</dbReference>
<feature type="region of interest" description="Disordered" evidence="3">
    <location>
        <begin position="1"/>
        <end position="21"/>
    </location>
</feature>
<gene>
    <name evidence="5" type="ORF">GCM10011374_07550</name>
</gene>
<dbReference type="InterPro" id="IPR050300">
    <property type="entry name" value="GDXG_lipolytic_enzyme"/>
</dbReference>
<dbReference type="RefSeq" id="WP_188534509.1">
    <property type="nucleotide sequence ID" value="NZ_BMEQ01000003.1"/>
</dbReference>
<reference evidence="5" key="2">
    <citation type="submission" date="2020-09" db="EMBL/GenBank/DDBJ databases">
        <authorList>
            <person name="Sun Q."/>
            <person name="Zhou Y."/>
        </authorList>
    </citation>
    <scope>NUCLEOTIDE SEQUENCE</scope>
    <source>
        <strain evidence="5">CGMCC 1.12187</strain>
    </source>
</reference>
<organism evidence="5 6">
    <name type="scientific">Kocuria dechangensis</name>
    <dbReference type="NCBI Taxonomy" id="1176249"/>
    <lineage>
        <taxon>Bacteria</taxon>
        <taxon>Bacillati</taxon>
        <taxon>Actinomycetota</taxon>
        <taxon>Actinomycetes</taxon>
        <taxon>Micrococcales</taxon>
        <taxon>Micrococcaceae</taxon>
        <taxon>Kocuria</taxon>
    </lineage>
</organism>
<dbReference type="EMBL" id="BMEQ01000003">
    <property type="protein sequence ID" value="GGG47618.1"/>
    <property type="molecule type" value="Genomic_DNA"/>
</dbReference>
<dbReference type="InterPro" id="IPR029058">
    <property type="entry name" value="AB_hydrolase_fold"/>
</dbReference>
<dbReference type="Gene3D" id="3.40.50.1820">
    <property type="entry name" value="alpha/beta hydrolase"/>
    <property type="match status" value="1"/>
</dbReference>
<dbReference type="InterPro" id="IPR006311">
    <property type="entry name" value="TAT_signal"/>
</dbReference>
<evidence type="ECO:0000259" key="4">
    <source>
        <dbReference type="Pfam" id="PF20434"/>
    </source>
</evidence>
<dbReference type="Pfam" id="PF20434">
    <property type="entry name" value="BD-FAE"/>
    <property type="match status" value="1"/>
</dbReference>
<dbReference type="InterPro" id="IPR049492">
    <property type="entry name" value="BD-FAE-like_dom"/>
</dbReference>
<reference evidence="5" key="1">
    <citation type="journal article" date="2014" name="Int. J. Syst. Evol. Microbiol.">
        <title>Complete genome sequence of Corynebacterium casei LMG S-19264T (=DSM 44701T), isolated from a smear-ripened cheese.</title>
        <authorList>
            <consortium name="US DOE Joint Genome Institute (JGI-PGF)"/>
            <person name="Walter F."/>
            <person name="Albersmeier A."/>
            <person name="Kalinowski J."/>
            <person name="Ruckert C."/>
        </authorList>
    </citation>
    <scope>NUCLEOTIDE SEQUENCE</scope>
    <source>
        <strain evidence="5">CGMCC 1.12187</strain>
    </source>
</reference>
<dbReference type="GO" id="GO:0016787">
    <property type="term" value="F:hydrolase activity"/>
    <property type="evidence" value="ECO:0007669"/>
    <property type="project" value="UniProtKB-KW"/>
</dbReference>
<evidence type="ECO:0000313" key="5">
    <source>
        <dbReference type="EMBL" id="GGG47618.1"/>
    </source>
</evidence>
<dbReference type="InterPro" id="IPR002168">
    <property type="entry name" value="Lipase_GDXG_HIS_AS"/>
</dbReference>
<accession>A0A917GID5</accession>
<comment type="caution">
    <text evidence="5">The sequence shown here is derived from an EMBL/GenBank/DDBJ whole genome shotgun (WGS) entry which is preliminary data.</text>
</comment>
<keyword evidence="6" id="KW-1185">Reference proteome</keyword>
<name>A0A917GID5_9MICC</name>
<proteinExistence type="inferred from homology"/>
<feature type="domain" description="BD-FAE-like" evidence="4">
    <location>
        <begin position="87"/>
        <end position="272"/>
    </location>
</feature>
<evidence type="ECO:0000256" key="3">
    <source>
        <dbReference type="SAM" id="MobiDB-lite"/>
    </source>
</evidence>
<dbReference type="PROSITE" id="PS01173">
    <property type="entry name" value="LIPASE_GDXG_HIS"/>
    <property type="match status" value="1"/>
</dbReference>
<evidence type="ECO:0000256" key="1">
    <source>
        <dbReference type="ARBA" id="ARBA00010515"/>
    </source>
</evidence>
<dbReference type="Proteomes" id="UP000638848">
    <property type="component" value="Unassembled WGS sequence"/>
</dbReference>
<sequence>MRHEDPLPPPAARRARGEARRPIGRRAALGLGAALGVPALLGACGALPGPRPREAGEPVRVPYARASARQFGHLHLPPGTGEDRTRPLLPVVVVVHGGGWSSGSHLTGTTDISRDLASHGAAVWNIEYRGDSGFGSWPRTYEDVAAAVDFVPLLGAFAPFRPDVGSVHVTGNSAGGSLAAWVASRTALPAGAPGARVRQRVHSCVPLCGVYDLALAYREGDRYVRSLLGGTPEERPLEYRLASPAAHVPTGIPVTVLHGREDDVVPVRQAETYARAARRAGDPVELVLMDGVGHGGWTDLGSPVWEASRAAILGHLRR</sequence>